<feature type="transmembrane region" description="Helical" evidence="2">
    <location>
        <begin position="183"/>
        <end position="213"/>
    </location>
</feature>
<evidence type="ECO:0000256" key="1">
    <source>
        <dbReference type="SAM" id="MobiDB-lite"/>
    </source>
</evidence>
<reference evidence="4" key="1">
    <citation type="submission" date="2017-08" db="EMBL/GenBank/DDBJ databases">
        <title>Draft Genome Sequence of Kocuria varians 80.</title>
        <authorList>
            <person name="Minaev M."/>
            <person name="Kurbakov K.A."/>
            <person name="Solodovnikova G.I."/>
            <person name="Kuznetsova O.A."/>
            <person name="Lisitsyn A.B."/>
        </authorList>
    </citation>
    <scope>NUCLEOTIDE SEQUENCE [LARGE SCALE GENOMIC DNA]</scope>
    <source>
        <strain evidence="4">80</strain>
    </source>
</reference>
<keyword evidence="4" id="KW-1185">Reference proteome</keyword>
<evidence type="ECO:0000256" key="2">
    <source>
        <dbReference type="SAM" id="Phobius"/>
    </source>
</evidence>
<gene>
    <name evidence="3" type="ORF">CIB50_0000348</name>
</gene>
<accession>A0A7D7Q4B7</accession>
<evidence type="ECO:0000313" key="3">
    <source>
        <dbReference type="EMBL" id="QMS55660.1"/>
    </source>
</evidence>
<dbReference type="RefSeq" id="WP_094395174.1">
    <property type="nucleotide sequence ID" value="NZ_CP059343.1"/>
</dbReference>
<protein>
    <submittedName>
        <fullName evidence="3">Uncharacterized protein</fullName>
    </submittedName>
</protein>
<dbReference type="EMBL" id="CP059343">
    <property type="protein sequence ID" value="QMS55660.1"/>
    <property type="molecule type" value="Genomic_DNA"/>
</dbReference>
<feature type="transmembrane region" description="Helical" evidence="2">
    <location>
        <begin position="312"/>
        <end position="335"/>
    </location>
</feature>
<proteinExistence type="predicted"/>
<keyword evidence="2" id="KW-0812">Transmembrane</keyword>
<feature type="transmembrane region" description="Helical" evidence="2">
    <location>
        <begin position="233"/>
        <end position="252"/>
    </location>
</feature>
<feature type="compositionally biased region" description="Low complexity" evidence="1">
    <location>
        <begin position="78"/>
        <end position="106"/>
    </location>
</feature>
<keyword evidence="2" id="KW-1133">Transmembrane helix</keyword>
<feature type="transmembrane region" description="Helical" evidence="2">
    <location>
        <begin position="272"/>
        <end position="292"/>
    </location>
</feature>
<dbReference type="Proteomes" id="UP000216825">
    <property type="component" value="Chromosome"/>
</dbReference>
<sequence length="354" mass="35748">MSPSSARPSARDPFDDGAAPWTDRTPTAGRSPEDETTRPLPRPTAAGRSGSPGGGTAGEDVATARPRGTQQHTPSGHTAPTAAIPAVADDAARAPSSSTSATAPRTGRTGVASGRLHPRDADSAAAGPVGDDHLTRPQERISAEAAWDTMRPAVRPDGATAVRRPSAEELRARQKRRFGGLQVLPGLMGLLVAVGLGGVLLAVAALAAPGFGVDTAAGAGDALSRAWHDPGTGLLWAAVGVAGGVEFLSMLAGGYTAGRMGRFSGVAQGMSVWLWALLARAVVSVAVLLGAGTAGLGADRWTVQELLGSDPGVGLVALAGLLVLGLVAALLGGIWGMRYHRKVDAWTVSNALSE</sequence>
<dbReference type="AlphaFoldDB" id="A0A7D7Q4B7"/>
<evidence type="ECO:0000313" key="4">
    <source>
        <dbReference type="Proteomes" id="UP000216825"/>
    </source>
</evidence>
<keyword evidence="2" id="KW-0472">Membrane</keyword>
<dbReference type="KEGG" id="kvr:CIB50_0000348"/>
<feature type="region of interest" description="Disordered" evidence="1">
    <location>
        <begin position="1"/>
        <end position="136"/>
    </location>
</feature>
<reference evidence="3 4" key="2">
    <citation type="submission" date="2020-07" db="EMBL/GenBank/DDBJ databases">
        <title>Genome of starter culture bacteria Kocuria salsicia reveals its technological properties and safety for usage in meat industry.</title>
        <authorList>
            <person name="Michael M."/>
            <person name="Konstantin K."/>
            <person name="Evgenii K."/>
            <person name="Galina S."/>
            <person name="Oksana K."/>
            <person name="Andrei L."/>
        </authorList>
    </citation>
    <scope>NUCLEOTIDE SEQUENCE [LARGE SCALE GENOMIC DNA]</scope>
    <source>
        <strain evidence="3 4">80</strain>
    </source>
</reference>
<name>A0A7D7Q4B7_KOCVA</name>
<organism evidence="3 4">
    <name type="scientific">Kocuria varians</name>
    <name type="common">Micrococcus varians</name>
    <dbReference type="NCBI Taxonomy" id="1272"/>
    <lineage>
        <taxon>Bacteria</taxon>
        <taxon>Bacillati</taxon>
        <taxon>Actinomycetota</taxon>
        <taxon>Actinomycetes</taxon>
        <taxon>Micrococcales</taxon>
        <taxon>Micrococcaceae</taxon>
        <taxon>Kocuria</taxon>
    </lineage>
</organism>